<dbReference type="CDD" id="cd07377">
    <property type="entry name" value="WHTH_GntR"/>
    <property type="match status" value="1"/>
</dbReference>
<dbReference type="SUPFAM" id="SSF53383">
    <property type="entry name" value="PLP-dependent transferases"/>
    <property type="match status" value="1"/>
</dbReference>
<evidence type="ECO:0000259" key="6">
    <source>
        <dbReference type="PROSITE" id="PS50949"/>
    </source>
</evidence>
<dbReference type="PANTHER" id="PTHR46577:SF2">
    <property type="entry name" value="TRANSCRIPTIONAL REGULATORY PROTEIN"/>
    <property type="match status" value="1"/>
</dbReference>
<evidence type="ECO:0000256" key="3">
    <source>
        <dbReference type="ARBA" id="ARBA00023015"/>
    </source>
</evidence>
<dbReference type="OrthoDB" id="9804020at2"/>
<dbReference type="AlphaFoldDB" id="A0A1Z9YYS8"/>
<dbReference type="GO" id="GO:0003700">
    <property type="term" value="F:DNA-binding transcription factor activity"/>
    <property type="evidence" value="ECO:0007669"/>
    <property type="project" value="InterPro"/>
</dbReference>
<dbReference type="InterPro" id="IPR015421">
    <property type="entry name" value="PyrdxlP-dep_Trfase_major"/>
</dbReference>
<comment type="caution">
    <text evidence="7">The sequence shown here is derived from an EMBL/GenBank/DDBJ whole genome shotgun (WGS) entry which is preliminary data.</text>
</comment>
<dbReference type="Pfam" id="PF00392">
    <property type="entry name" value="GntR"/>
    <property type="match status" value="1"/>
</dbReference>
<dbReference type="Pfam" id="PF00155">
    <property type="entry name" value="Aminotran_1_2"/>
    <property type="match status" value="1"/>
</dbReference>
<keyword evidence="2" id="KW-0663">Pyridoxal phosphate</keyword>
<comment type="similarity">
    <text evidence="1">In the C-terminal section; belongs to the class-I pyridoxal-phosphate-dependent aminotransferase family.</text>
</comment>
<reference evidence="7 8" key="1">
    <citation type="submission" date="2017-05" db="EMBL/GenBank/DDBJ databases">
        <title>Acinetobacter populi ANC 5415 (= PBJ7), whole genome shotgun sequencing project.</title>
        <authorList>
            <person name="Nemec A."/>
            <person name="Radolfova-Krizova L."/>
        </authorList>
    </citation>
    <scope>NUCLEOTIDE SEQUENCE [LARGE SCALE GENOMIC DNA]</scope>
    <source>
        <strain evidence="7 8">PBJ7</strain>
    </source>
</reference>
<organism evidence="7 8">
    <name type="scientific">Acinetobacter populi</name>
    <dbReference type="NCBI Taxonomy" id="1582270"/>
    <lineage>
        <taxon>Bacteria</taxon>
        <taxon>Pseudomonadati</taxon>
        <taxon>Pseudomonadota</taxon>
        <taxon>Gammaproteobacteria</taxon>
        <taxon>Moraxellales</taxon>
        <taxon>Moraxellaceae</taxon>
        <taxon>Acinetobacter</taxon>
    </lineage>
</organism>
<dbReference type="InterPro" id="IPR036390">
    <property type="entry name" value="WH_DNA-bd_sf"/>
</dbReference>
<dbReference type="PANTHER" id="PTHR46577">
    <property type="entry name" value="HTH-TYPE TRANSCRIPTIONAL REGULATORY PROTEIN GABR"/>
    <property type="match status" value="1"/>
</dbReference>
<dbReference type="InterPro" id="IPR015422">
    <property type="entry name" value="PyrdxlP-dep_Trfase_small"/>
</dbReference>
<dbReference type="Proteomes" id="UP000196536">
    <property type="component" value="Unassembled WGS sequence"/>
</dbReference>
<dbReference type="InterPro" id="IPR015424">
    <property type="entry name" value="PyrdxlP-dep_Trfase"/>
</dbReference>
<dbReference type="PROSITE" id="PS50949">
    <property type="entry name" value="HTH_GNTR"/>
    <property type="match status" value="1"/>
</dbReference>
<name>A0A1Z9YYS8_9GAMM</name>
<keyword evidence="5" id="KW-0804">Transcription</keyword>
<dbReference type="Gene3D" id="1.10.10.10">
    <property type="entry name" value="Winged helix-like DNA-binding domain superfamily/Winged helix DNA-binding domain"/>
    <property type="match status" value="1"/>
</dbReference>
<keyword evidence="3" id="KW-0805">Transcription regulation</keyword>
<evidence type="ECO:0000313" key="8">
    <source>
        <dbReference type="Proteomes" id="UP000196536"/>
    </source>
</evidence>
<dbReference type="CDD" id="cd00609">
    <property type="entry name" value="AAT_like"/>
    <property type="match status" value="1"/>
</dbReference>
<evidence type="ECO:0000256" key="5">
    <source>
        <dbReference type="ARBA" id="ARBA00023163"/>
    </source>
</evidence>
<evidence type="ECO:0000256" key="1">
    <source>
        <dbReference type="ARBA" id="ARBA00005384"/>
    </source>
</evidence>
<dbReference type="EMBL" id="NEXX01000002">
    <property type="protein sequence ID" value="OUY07369.1"/>
    <property type="molecule type" value="Genomic_DNA"/>
</dbReference>
<evidence type="ECO:0000313" key="7">
    <source>
        <dbReference type="EMBL" id="OUY07369.1"/>
    </source>
</evidence>
<proteinExistence type="inferred from homology"/>
<gene>
    <name evidence="7" type="ORF">CAP51_06280</name>
</gene>
<dbReference type="Gene3D" id="3.40.640.10">
    <property type="entry name" value="Type I PLP-dependent aspartate aminotransferase-like (Major domain)"/>
    <property type="match status" value="1"/>
</dbReference>
<dbReference type="InterPro" id="IPR000524">
    <property type="entry name" value="Tscrpt_reg_HTH_GntR"/>
</dbReference>
<dbReference type="GO" id="GO:0030170">
    <property type="term" value="F:pyridoxal phosphate binding"/>
    <property type="evidence" value="ECO:0007669"/>
    <property type="project" value="InterPro"/>
</dbReference>
<sequence length="477" mass="54584">MHKQGFKYQKLAVHIEHQITTGQLKNGDRLCSIRDFSKRHGISLNTAKACYQLLEAKGLISVKPKSGYFVQYQPHQPADKNANFLSYPRQVSNLELLLEIQQAAISADQIHLGTIQIDPRWIPLDNLRRSLNRAIKHCKPEDFLHCDRQGHIQLRSALVELWREDGIYIPTEQVFISSGCMPALALLIQILSHEKDSIIVTSPTFNGQLQQIANLKRKIIEIPASSQGIDLERLEQVMQSGQAKLCLLTANFQNPLGYCLSHQEKQHIAKLAEKYQCFILEDDVFAECGYQIERPLPIKYWDQAGYVIWCGSISKSLSHAYRIGWFCLGEQAMAFTSKILSQNQMVNTPLQLGLADFIYSKAYREHLSHLHHILQAQVRAYIAYIQATFAEFLLECHMPKGGYILWLKLRPEINSVELYHQAKAHHISIVPGLVFSEDGKHQHYIRLNAGHILDEKMKQAITTLAQCSRILYLQHTF</sequence>
<dbReference type="GO" id="GO:0003677">
    <property type="term" value="F:DNA binding"/>
    <property type="evidence" value="ECO:0007669"/>
    <property type="project" value="UniProtKB-KW"/>
</dbReference>
<dbReference type="SMART" id="SM00345">
    <property type="entry name" value="HTH_GNTR"/>
    <property type="match status" value="1"/>
</dbReference>
<dbReference type="InterPro" id="IPR051446">
    <property type="entry name" value="HTH_trans_reg/aminotransferase"/>
</dbReference>
<evidence type="ECO:0000256" key="2">
    <source>
        <dbReference type="ARBA" id="ARBA00022898"/>
    </source>
</evidence>
<feature type="domain" description="HTH gntR-type" evidence="6">
    <location>
        <begin position="5"/>
        <end position="73"/>
    </location>
</feature>
<dbReference type="RefSeq" id="WP_087619922.1">
    <property type="nucleotide sequence ID" value="NZ_NEXX01000002.1"/>
</dbReference>
<accession>A0A1Z9YYS8</accession>
<dbReference type="Gene3D" id="3.90.1150.10">
    <property type="entry name" value="Aspartate Aminotransferase, domain 1"/>
    <property type="match status" value="1"/>
</dbReference>
<dbReference type="InterPro" id="IPR004839">
    <property type="entry name" value="Aminotransferase_I/II_large"/>
</dbReference>
<dbReference type="SUPFAM" id="SSF46785">
    <property type="entry name" value="Winged helix' DNA-binding domain"/>
    <property type="match status" value="1"/>
</dbReference>
<keyword evidence="4" id="KW-0238">DNA-binding</keyword>
<evidence type="ECO:0000256" key="4">
    <source>
        <dbReference type="ARBA" id="ARBA00023125"/>
    </source>
</evidence>
<dbReference type="InterPro" id="IPR036388">
    <property type="entry name" value="WH-like_DNA-bd_sf"/>
</dbReference>
<protein>
    <submittedName>
        <fullName evidence="7">GntR family transcriptional regulator</fullName>
    </submittedName>
</protein>
<keyword evidence="8" id="KW-1185">Reference proteome</keyword>